<dbReference type="Proteomes" id="UP001222027">
    <property type="component" value="Unassembled WGS sequence"/>
</dbReference>
<dbReference type="PANTHER" id="PTHR33399">
    <property type="entry name" value="OXYGEN-EVOLVING ENHANCER PROTEIN 3-1, CHLOROPLASTIC"/>
    <property type="match status" value="1"/>
</dbReference>
<dbReference type="GO" id="GO:0009535">
    <property type="term" value="C:chloroplast thylakoid membrane"/>
    <property type="evidence" value="ECO:0007669"/>
    <property type="project" value="UniProtKB-SubCell"/>
</dbReference>
<dbReference type="PANTHER" id="PTHR33399:SF2">
    <property type="entry name" value="PHOTOSYNTHETIC NDH SUBUNIT OF LUMENAL LOCATION 3, CHLOROPLASTIC"/>
    <property type="match status" value="1"/>
</dbReference>
<keyword evidence="10" id="KW-1185">Reference proteome</keyword>
<dbReference type="InterPro" id="IPR054099">
    <property type="entry name" value="PSII_PsbQ_pln"/>
</dbReference>
<evidence type="ECO:0000256" key="7">
    <source>
        <dbReference type="ARBA" id="ARBA00035649"/>
    </source>
</evidence>
<keyword evidence="5" id="KW-0793">Thylakoid</keyword>
<evidence type="ECO:0008006" key="11">
    <source>
        <dbReference type="Google" id="ProtNLM"/>
    </source>
</evidence>
<dbReference type="GO" id="GO:0019898">
    <property type="term" value="C:extrinsic component of membrane"/>
    <property type="evidence" value="ECO:0007669"/>
    <property type="project" value="InterPro"/>
</dbReference>
<reference evidence="9 10" key="1">
    <citation type="submission" date="2022-12" db="EMBL/GenBank/DDBJ databases">
        <title>Chromosome-scale assembly of the Ensete ventricosum genome.</title>
        <authorList>
            <person name="Dussert Y."/>
            <person name="Stocks J."/>
            <person name="Wendawek A."/>
            <person name="Woldeyes F."/>
            <person name="Nichols R.A."/>
            <person name="Borrell J.S."/>
        </authorList>
    </citation>
    <scope>NUCLEOTIDE SEQUENCE [LARGE SCALE GENOMIC DNA]</scope>
    <source>
        <strain evidence="10">cv. Maze</strain>
        <tissue evidence="9">Seeds</tissue>
    </source>
</reference>
<gene>
    <name evidence="9" type="ORF">OPV22_026559</name>
</gene>
<dbReference type="EMBL" id="JAQQAF010000007">
    <property type="protein sequence ID" value="KAJ8472216.1"/>
    <property type="molecule type" value="Genomic_DNA"/>
</dbReference>
<dbReference type="AlphaFoldDB" id="A0AAV8P8L5"/>
<evidence type="ECO:0000256" key="3">
    <source>
        <dbReference type="ARBA" id="ARBA00022640"/>
    </source>
</evidence>
<feature type="compositionally biased region" description="Polar residues" evidence="8">
    <location>
        <begin position="1"/>
        <end position="19"/>
    </location>
</feature>
<dbReference type="SUPFAM" id="SSF101112">
    <property type="entry name" value="Oxygen-evolving enhancer protein 3"/>
    <property type="match status" value="1"/>
</dbReference>
<dbReference type="InterPro" id="IPR023222">
    <property type="entry name" value="PsbQ-like_dom_sf"/>
</dbReference>
<comment type="subcellular location">
    <subcellularLocation>
        <location evidence="1">Plastid</location>
        <location evidence="1">Chloroplast thylakoid membrane</location>
    </subcellularLocation>
</comment>
<comment type="caution">
    <text evidence="9">The sequence shown here is derived from an EMBL/GenBank/DDBJ whole genome shotgun (WGS) entry which is preliminary data.</text>
</comment>
<evidence type="ECO:0000256" key="5">
    <source>
        <dbReference type="ARBA" id="ARBA00023078"/>
    </source>
</evidence>
<dbReference type="Pfam" id="PF05757">
    <property type="entry name" value="PsbQ"/>
    <property type="match status" value="1"/>
</dbReference>
<dbReference type="GO" id="GO:0009654">
    <property type="term" value="C:photosystem II oxygen evolving complex"/>
    <property type="evidence" value="ECO:0007669"/>
    <property type="project" value="InterPro"/>
</dbReference>
<evidence type="ECO:0000313" key="9">
    <source>
        <dbReference type="EMBL" id="KAJ8472216.1"/>
    </source>
</evidence>
<accession>A0AAV8P8L5</accession>
<keyword evidence="4" id="KW-0809">Transit peptide</keyword>
<feature type="region of interest" description="Disordered" evidence="8">
    <location>
        <begin position="1"/>
        <end position="28"/>
    </location>
</feature>
<keyword evidence="2" id="KW-0150">Chloroplast</keyword>
<comment type="similarity">
    <text evidence="7">Belongs to the PsbQ family.</text>
</comment>
<evidence type="ECO:0000256" key="6">
    <source>
        <dbReference type="ARBA" id="ARBA00023136"/>
    </source>
</evidence>
<dbReference type="InterPro" id="IPR008797">
    <property type="entry name" value="PSII_PsbQ"/>
</dbReference>
<proteinExistence type="inferred from homology"/>
<dbReference type="GO" id="GO:0009767">
    <property type="term" value="P:photosynthetic electron transport chain"/>
    <property type="evidence" value="ECO:0007669"/>
    <property type="project" value="TreeGrafter"/>
</dbReference>
<evidence type="ECO:0000313" key="10">
    <source>
        <dbReference type="Proteomes" id="UP001222027"/>
    </source>
</evidence>
<evidence type="ECO:0000256" key="2">
    <source>
        <dbReference type="ARBA" id="ARBA00022528"/>
    </source>
</evidence>
<evidence type="ECO:0000256" key="1">
    <source>
        <dbReference type="ARBA" id="ARBA00004334"/>
    </source>
</evidence>
<dbReference type="Gene3D" id="1.20.120.290">
    <property type="entry name" value="Oxygen-evolving enhancer protein 3 (PsbQ), four-helix up-down bundle"/>
    <property type="match status" value="1"/>
</dbReference>
<name>A0AAV8P8L5_ENSVE</name>
<sequence length="220" mass="24424">MATPLSNLGGASQILTTRPTLRRDSKPQSRWLTVTMSASKKRECHPVQVSRRASVTIAMAALLQQLGIGSSQAEEGNGLWLTGPLPVPTVTNEIANKETGTRSFLRNGIYMADIGPQMSAYRLKHYAFDLLALGDLIGQDAWSYLRKYLCLRSTVMYYDFDKVISAAPEEQKQPLTDLAIRLFDSVEKLEEAAKQRSDTMTQACYADTEAVLKEVMIQMA</sequence>
<keyword evidence="6" id="KW-0472">Membrane</keyword>
<organism evidence="9 10">
    <name type="scientific">Ensete ventricosum</name>
    <name type="common">Abyssinian banana</name>
    <name type="synonym">Musa ensete</name>
    <dbReference type="NCBI Taxonomy" id="4639"/>
    <lineage>
        <taxon>Eukaryota</taxon>
        <taxon>Viridiplantae</taxon>
        <taxon>Streptophyta</taxon>
        <taxon>Embryophyta</taxon>
        <taxon>Tracheophyta</taxon>
        <taxon>Spermatophyta</taxon>
        <taxon>Magnoliopsida</taxon>
        <taxon>Liliopsida</taxon>
        <taxon>Zingiberales</taxon>
        <taxon>Musaceae</taxon>
        <taxon>Ensete</taxon>
    </lineage>
</organism>
<evidence type="ECO:0000256" key="8">
    <source>
        <dbReference type="SAM" id="MobiDB-lite"/>
    </source>
</evidence>
<evidence type="ECO:0000256" key="4">
    <source>
        <dbReference type="ARBA" id="ARBA00022946"/>
    </source>
</evidence>
<protein>
    <recommendedName>
        <fullName evidence="11">Photosynthetic NDH subunit of lumenal location 3, chloroplastic</fullName>
    </recommendedName>
</protein>
<dbReference type="GO" id="GO:0005509">
    <property type="term" value="F:calcium ion binding"/>
    <property type="evidence" value="ECO:0007669"/>
    <property type="project" value="InterPro"/>
</dbReference>
<keyword evidence="3" id="KW-0934">Plastid</keyword>